<dbReference type="EMBL" id="AP023368">
    <property type="protein sequence ID" value="BCJ98435.1"/>
    <property type="molecule type" value="Genomic_DNA"/>
</dbReference>
<evidence type="ECO:0000313" key="8">
    <source>
        <dbReference type="EMBL" id="BCJ98435.1"/>
    </source>
</evidence>
<keyword evidence="3 6" id="KW-0812">Transmembrane</keyword>
<evidence type="ECO:0000256" key="2">
    <source>
        <dbReference type="ARBA" id="ARBA00022475"/>
    </source>
</evidence>
<evidence type="ECO:0000256" key="1">
    <source>
        <dbReference type="ARBA" id="ARBA00004651"/>
    </source>
</evidence>
<keyword evidence="9" id="KW-1185">Reference proteome</keyword>
<keyword evidence="5 6" id="KW-0472">Membrane</keyword>
<evidence type="ECO:0000256" key="4">
    <source>
        <dbReference type="ARBA" id="ARBA00022989"/>
    </source>
</evidence>
<feature type="transmembrane region" description="Helical" evidence="6">
    <location>
        <begin position="116"/>
        <end position="140"/>
    </location>
</feature>
<dbReference type="RefSeq" id="WP_185258765.1">
    <property type="nucleotide sequence ID" value="NZ_AP023368.1"/>
</dbReference>
<organism evidence="8 9">
    <name type="scientific">Anaerocolumna chitinilytica</name>
    <dbReference type="NCBI Taxonomy" id="1727145"/>
    <lineage>
        <taxon>Bacteria</taxon>
        <taxon>Bacillati</taxon>
        <taxon>Bacillota</taxon>
        <taxon>Clostridia</taxon>
        <taxon>Lachnospirales</taxon>
        <taxon>Lachnospiraceae</taxon>
        <taxon>Anaerocolumna</taxon>
    </lineage>
</organism>
<evidence type="ECO:0000259" key="7">
    <source>
        <dbReference type="Pfam" id="PF01292"/>
    </source>
</evidence>
<dbReference type="Proteomes" id="UP000515703">
    <property type="component" value="Chromosome"/>
</dbReference>
<reference evidence="8 9" key="1">
    <citation type="submission" date="2020-08" db="EMBL/GenBank/DDBJ databases">
        <title>Draft genome sequencing of an Anaerocolumna strain isolated from anoxic soil subjected to BSD treatment.</title>
        <authorList>
            <person name="Uek A."/>
            <person name="Tonouchi A."/>
        </authorList>
    </citation>
    <scope>NUCLEOTIDE SEQUENCE [LARGE SCALE GENOMIC DNA]</scope>
    <source>
        <strain evidence="8 9">CTTW</strain>
    </source>
</reference>
<dbReference type="AlphaFoldDB" id="A0A7I8DN29"/>
<feature type="transmembrane region" description="Helical" evidence="6">
    <location>
        <begin position="12"/>
        <end position="37"/>
    </location>
</feature>
<dbReference type="KEGG" id="acht:bsdcttw_14760"/>
<evidence type="ECO:0000256" key="5">
    <source>
        <dbReference type="ARBA" id="ARBA00023136"/>
    </source>
</evidence>
<dbReference type="SUPFAM" id="SSF81342">
    <property type="entry name" value="Transmembrane di-heme cytochromes"/>
    <property type="match status" value="1"/>
</dbReference>
<gene>
    <name evidence="8" type="ORF">bsdcttw_14760</name>
</gene>
<reference evidence="8 9" key="2">
    <citation type="submission" date="2020-08" db="EMBL/GenBank/DDBJ databases">
        <authorList>
            <person name="Ueki A."/>
            <person name="Tonouchi A."/>
        </authorList>
    </citation>
    <scope>NUCLEOTIDE SEQUENCE [LARGE SCALE GENOMIC DNA]</scope>
    <source>
        <strain evidence="8 9">CTTW</strain>
    </source>
</reference>
<dbReference type="GO" id="GO:0005886">
    <property type="term" value="C:plasma membrane"/>
    <property type="evidence" value="ECO:0007669"/>
    <property type="project" value="UniProtKB-SubCell"/>
</dbReference>
<name>A0A7I8DN29_9FIRM</name>
<feature type="transmembrane region" description="Helical" evidence="6">
    <location>
        <begin position="89"/>
        <end position="110"/>
    </location>
</feature>
<keyword evidence="4 6" id="KW-1133">Transmembrane helix</keyword>
<protein>
    <recommendedName>
        <fullName evidence="7">Cytochrome b561 bacterial/Ni-hydrogenase domain-containing protein</fullName>
    </recommendedName>
</protein>
<dbReference type="GO" id="GO:0022904">
    <property type="term" value="P:respiratory electron transport chain"/>
    <property type="evidence" value="ECO:0007669"/>
    <property type="project" value="InterPro"/>
</dbReference>
<evidence type="ECO:0000256" key="6">
    <source>
        <dbReference type="SAM" id="Phobius"/>
    </source>
</evidence>
<dbReference type="InterPro" id="IPR011577">
    <property type="entry name" value="Cyt_b561_bac/Ni-Hgenase"/>
</dbReference>
<accession>A0A7I8DN29</accession>
<proteinExistence type="predicted"/>
<keyword evidence="2" id="KW-1003">Cell membrane</keyword>
<sequence>MKNVRFDLVMHWLYAIIWALLAISGFAMIGAKFGWILNFNFTMADTVHRFSASAFVLITFIAVIHEIIRKIKKDNRPQPWNIIGRSGYQLFNFIITLLLILSGVLIWICMEFNEKAVAFALLIHENISYLSLISIIWHIFKKTHILIWPKNKVKQDIK</sequence>
<evidence type="ECO:0000256" key="3">
    <source>
        <dbReference type="ARBA" id="ARBA00022692"/>
    </source>
</evidence>
<comment type="subcellular location">
    <subcellularLocation>
        <location evidence="1">Cell membrane</location>
        <topology evidence="1">Multi-pass membrane protein</topology>
    </subcellularLocation>
</comment>
<feature type="domain" description="Cytochrome b561 bacterial/Ni-hydrogenase" evidence="7">
    <location>
        <begin position="9"/>
        <end position="140"/>
    </location>
</feature>
<dbReference type="InterPro" id="IPR016174">
    <property type="entry name" value="Di-haem_cyt_TM"/>
</dbReference>
<evidence type="ECO:0000313" key="9">
    <source>
        <dbReference type="Proteomes" id="UP000515703"/>
    </source>
</evidence>
<feature type="transmembrane region" description="Helical" evidence="6">
    <location>
        <begin position="49"/>
        <end position="68"/>
    </location>
</feature>
<dbReference type="Gene3D" id="1.20.950.20">
    <property type="entry name" value="Transmembrane di-heme cytochromes, Chain C"/>
    <property type="match status" value="1"/>
</dbReference>
<dbReference type="GO" id="GO:0009055">
    <property type="term" value="F:electron transfer activity"/>
    <property type="evidence" value="ECO:0007669"/>
    <property type="project" value="InterPro"/>
</dbReference>
<dbReference type="Pfam" id="PF01292">
    <property type="entry name" value="Ni_hydr_CYTB"/>
    <property type="match status" value="1"/>
</dbReference>